<dbReference type="Gene3D" id="3.40.50.200">
    <property type="entry name" value="Peptidase S8/S53 domain"/>
    <property type="match status" value="1"/>
</dbReference>
<dbReference type="PROSITE" id="PS51892">
    <property type="entry name" value="SUBTILASE"/>
    <property type="match status" value="1"/>
</dbReference>
<keyword evidence="9" id="KW-1185">Reference proteome</keyword>
<dbReference type="EMBL" id="CP097635">
    <property type="protein sequence ID" value="URI08474.1"/>
    <property type="molecule type" value="Genomic_DNA"/>
</dbReference>
<sequence length="433" mass="43957">MSPHPPLLRAALALALGLLLAVLAGCATPAPHAALVAADPADSQGRLLIVAVVDGPQAQPAAGASPRAAYRLGAGYAGSDAAQAVAQSVAADHALTEISAWTIDALRLRCMLFRLPPGADRDEVLRLLGNDPRVQLVQPVQQFETYGQGAAAAPAYNDPYLTLQLGFARMGAAAAQRLGRGEGVRVAVIDTVVDAGHPDLAERVLRQRDFATGLPAGPAERHGTEVAGILAAVENNRIGIAGVAPAVQVLAYRACWSVPAPAQGDRCDTFSLAQALSQAISDRADVINLSLGGPADPLLQRLVEAALQRGTVVVGALPPSGRAEGFPTGVPGVLAAAVAEAGTVPPGALPAPGREVLTLQRHGAYGLATGSSMAAAHISGAVALLRSLQPRLDGPTAYQLLQPTAPAAGMPVGLCQAAQRLRPAAAARCEAVP</sequence>
<feature type="active site" description="Charge relay system" evidence="5">
    <location>
        <position position="190"/>
    </location>
</feature>
<protein>
    <submittedName>
        <fullName evidence="8">S8 family serine peptidase</fullName>
    </submittedName>
</protein>
<keyword evidence="6" id="KW-0732">Signal</keyword>
<name>A0ABY4SB68_AQUTE</name>
<keyword evidence="3 5" id="KW-0378">Hydrolase</keyword>
<gene>
    <name evidence="8" type="ORF">MW290_01415</name>
</gene>
<dbReference type="PROSITE" id="PS00137">
    <property type="entry name" value="SUBTILASE_HIS"/>
    <property type="match status" value="1"/>
</dbReference>
<evidence type="ECO:0000256" key="2">
    <source>
        <dbReference type="ARBA" id="ARBA00022670"/>
    </source>
</evidence>
<evidence type="ECO:0000313" key="9">
    <source>
        <dbReference type="Proteomes" id="UP001056201"/>
    </source>
</evidence>
<reference evidence="8" key="1">
    <citation type="submission" date="2022-05" db="EMBL/GenBank/DDBJ databases">
        <title>An RpoN-dependent PEP-CTERM gene is involved in floc formation of an Aquincola tertiaricarbonis strain.</title>
        <authorList>
            <person name="Qiu D."/>
            <person name="Xia M."/>
        </authorList>
    </citation>
    <scope>NUCLEOTIDE SEQUENCE</scope>
    <source>
        <strain evidence="8">RN12</strain>
    </source>
</reference>
<dbReference type="RefSeq" id="WP_250196695.1">
    <property type="nucleotide sequence ID" value="NZ_CP097635.1"/>
</dbReference>
<dbReference type="PANTHER" id="PTHR43806">
    <property type="entry name" value="PEPTIDASE S8"/>
    <property type="match status" value="1"/>
</dbReference>
<feature type="chain" id="PRO_5047193850" evidence="6">
    <location>
        <begin position="34"/>
        <end position="433"/>
    </location>
</feature>
<dbReference type="InterPro" id="IPR015500">
    <property type="entry name" value="Peptidase_S8_subtilisin-rel"/>
</dbReference>
<evidence type="ECO:0000256" key="1">
    <source>
        <dbReference type="ARBA" id="ARBA00011073"/>
    </source>
</evidence>
<dbReference type="SUPFAM" id="SSF52743">
    <property type="entry name" value="Subtilisin-like"/>
    <property type="match status" value="1"/>
</dbReference>
<dbReference type="Pfam" id="PF00082">
    <property type="entry name" value="Peptidase_S8"/>
    <property type="match status" value="1"/>
</dbReference>
<dbReference type="PANTHER" id="PTHR43806:SF11">
    <property type="entry name" value="CEREVISIN-RELATED"/>
    <property type="match status" value="1"/>
</dbReference>
<dbReference type="InterPro" id="IPR036852">
    <property type="entry name" value="Peptidase_S8/S53_dom_sf"/>
</dbReference>
<evidence type="ECO:0000259" key="7">
    <source>
        <dbReference type="Pfam" id="PF00082"/>
    </source>
</evidence>
<dbReference type="PRINTS" id="PR00723">
    <property type="entry name" value="SUBTILISIN"/>
</dbReference>
<keyword evidence="2 5" id="KW-0645">Protease</keyword>
<feature type="active site" description="Charge relay system" evidence="5">
    <location>
        <position position="222"/>
    </location>
</feature>
<evidence type="ECO:0000256" key="3">
    <source>
        <dbReference type="ARBA" id="ARBA00022801"/>
    </source>
</evidence>
<evidence type="ECO:0000313" key="8">
    <source>
        <dbReference type="EMBL" id="URI08474.1"/>
    </source>
</evidence>
<evidence type="ECO:0000256" key="4">
    <source>
        <dbReference type="ARBA" id="ARBA00022825"/>
    </source>
</evidence>
<keyword evidence="4 5" id="KW-0720">Serine protease</keyword>
<feature type="domain" description="Peptidase S8/S53" evidence="7">
    <location>
        <begin position="181"/>
        <end position="407"/>
    </location>
</feature>
<dbReference type="InterPro" id="IPR050131">
    <property type="entry name" value="Peptidase_S8_subtilisin-like"/>
</dbReference>
<dbReference type="Proteomes" id="UP001056201">
    <property type="component" value="Chromosome 1"/>
</dbReference>
<evidence type="ECO:0000256" key="5">
    <source>
        <dbReference type="PROSITE-ProRule" id="PRU01240"/>
    </source>
</evidence>
<dbReference type="InterPro" id="IPR000209">
    <property type="entry name" value="Peptidase_S8/S53_dom"/>
</dbReference>
<proteinExistence type="inferred from homology"/>
<dbReference type="InterPro" id="IPR022398">
    <property type="entry name" value="Peptidase_S8_His-AS"/>
</dbReference>
<organism evidence="8 9">
    <name type="scientific">Aquincola tertiaricarbonis</name>
    <dbReference type="NCBI Taxonomy" id="391953"/>
    <lineage>
        <taxon>Bacteria</taxon>
        <taxon>Pseudomonadati</taxon>
        <taxon>Pseudomonadota</taxon>
        <taxon>Betaproteobacteria</taxon>
        <taxon>Burkholderiales</taxon>
        <taxon>Sphaerotilaceae</taxon>
        <taxon>Aquincola</taxon>
    </lineage>
</organism>
<feature type="active site" description="Charge relay system" evidence="5">
    <location>
        <position position="372"/>
    </location>
</feature>
<accession>A0ABY4SB68</accession>
<feature type="signal peptide" evidence="6">
    <location>
        <begin position="1"/>
        <end position="33"/>
    </location>
</feature>
<comment type="similarity">
    <text evidence="1 5">Belongs to the peptidase S8 family.</text>
</comment>
<evidence type="ECO:0000256" key="6">
    <source>
        <dbReference type="SAM" id="SignalP"/>
    </source>
</evidence>